<evidence type="ECO:0000313" key="3">
    <source>
        <dbReference type="Proteomes" id="UP000616839"/>
    </source>
</evidence>
<name>A0A927Q1X3_9ACTN</name>
<keyword evidence="3" id="KW-1185">Reference proteome</keyword>
<dbReference type="Proteomes" id="UP000616839">
    <property type="component" value="Unassembled WGS sequence"/>
</dbReference>
<dbReference type="RefSeq" id="WP_192141321.1">
    <property type="nucleotide sequence ID" value="NZ_JACYXZ010000001.1"/>
</dbReference>
<organism evidence="2 3">
    <name type="scientific">Nocardioides donggukensis</name>
    <dbReference type="NCBI Taxonomy" id="2774019"/>
    <lineage>
        <taxon>Bacteria</taxon>
        <taxon>Bacillati</taxon>
        <taxon>Actinomycetota</taxon>
        <taxon>Actinomycetes</taxon>
        <taxon>Propionibacteriales</taxon>
        <taxon>Nocardioidaceae</taxon>
        <taxon>Nocardioides</taxon>
    </lineage>
</organism>
<gene>
    <name evidence="2" type="ORF">IE331_05795</name>
</gene>
<comment type="caution">
    <text evidence="2">The sequence shown here is derived from an EMBL/GenBank/DDBJ whole genome shotgun (WGS) entry which is preliminary data.</text>
</comment>
<accession>A0A927Q1X3</accession>
<dbReference type="EMBL" id="JACYXZ010000001">
    <property type="protein sequence ID" value="MBD8869131.1"/>
    <property type="molecule type" value="Genomic_DNA"/>
</dbReference>
<evidence type="ECO:0008006" key="4">
    <source>
        <dbReference type="Google" id="ProtNLM"/>
    </source>
</evidence>
<feature type="signal peptide" evidence="1">
    <location>
        <begin position="1"/>
        <end position="29"/>
    </location>
</feature>
<evidence type="ECO:0000256" key="1">
    <source>
        <dbReference type="SAM" id="SignalP"/>
    </source>
</evidence>
<feature type="chain" id="PRO_5037991432" description="Tat pathway signal sequence domain protein" evidence="1">
    <location>
        <begin position="30"/>
        <end position="278"/>
    </location>
</feature>
<reference evidence="2" key="1">
    <citation type="submission" date="2020-09" db="EMBL/GenBank/DDBJ databases">
        <title>Nocardioides sp. strain MJB4 16S ribosomal RNA gene Genome sequencing and assembly.</title>
        <authorList>
            <person name="Kim I."/>
        </authorList>
    </citation>
    <scope>NUCLEOTIDE SEQUENCE</scope>
    <source>
        <strain evidence="2">MJB4</strain>
    </source>
</reference>
<evidence type="ECO:0000313" key="2">
    <source>
        <dbReference type="EMBL" id="MBD8869131.1"/>
    </source>
</evidence>
<sequence length="278" mass="30870">MKTFVRRGLAASASIAAVVALAVATPTSAAPTDTSQRAAEEASSGATLTGKQLSRKVLALHRKGKTAVQIDRALEPYGFSISRPAAYDAEQRTVAARSGGGDMTVSAPFIVHDEGSRWYWMANYRWNNSDFSNDQTYSCRFYDRCKLPGKDAYGLYFDRRQDIRGYWASFGHKSTSLPDARLLSPWERNRFGVVFKKQDIVYRPSSPDDLNMYYGNITVQVHGRPCGSSTAWTKYAHTWGNKGIPSVSINAGFMSFSFSGDGKKWQKISQPGANRRRC</sequence>
<protein>
    <recommendedName>
        <fullName evidence="4">Tat pathway signal sequence domain protein</fullName>
    </recommendedName>
</protein>
<proteinExistence type="predicted"/>
<keyword evidence="1" id="KW-0732">Signal</keyword>
<dbReference type="AlphaFoldDB" id="A0A927Q1X3"/>